<organism evidence="2">
    <name type="scientific">marine metagenome</name>
    <dbReference type="NCBI Taxonomy" id="408172"/>
    <lineage>
        <taxon>unclassified sequences</taxon>
        <taxon>metagenomes</taxon>
        <taxon>ecological metagenomes</taxon>
    </lineage>
</organism>
<gene>
    <name evidence="2" type="ORF">METZ01_LOCUS111990</name>
</gene>
<accession>A0A381X2Z5</accession>
<sequence length="78" mass="8441">MPLGVLIIGEVKQLNCEAEGKPKGPQPRKRSGTGCARPESMVGDLKPIDLCLARLKPDESWVEDQTVADVQIARTSLV</sequence>
<reference evidence="2" key="1">
    <citation type="submission" date="2018-05" db="EMBL/GenBank/DDBJ databases">
        <authorList>
            <person name="Lanie J.A."/>
            <person name="Ng W.-L."/>
            <person name="Kazmierczak K.M."/>
            <person name="Andrzejewski T.M."/>
            <person name="Davidsen T.M."/>
            <person name="Wayne K.J."/>
            <person name="Tettelin H."/>
            <person name="Glass J.I."/>
            <person name="Rusch D."/>
            <person name="Podicherti R."/>
            <person name="Tsui H.-C.T."/>
            <person name="Winkler M.E."/>
        </authorList>
    </citation>
    <scope>NUCLEOTIDE SEQUENCE</scope>
</reference>
<evidence type="ECO:0000313" key="2">
    <source>
        <dbReference type="EMBL" id="SVA59136.1"/>
    </source>
</evidence>
<protein>
    <submittedName>
        <fullName evidence="2">Uncharacterized protein</fullName>
    </submittedName>
</protein>
<dbReference type="EMBL" id="UINC01013736">
    <property type="protein sequence ID" value="SVA59136.1"/>
    <property type="molecule type" value="Genomic_DNA"/>
</dbReference>
<proteinExistence type="predicted"/>
<evidence type="ECO:0000256" key="1">
    <source>
        <dbReference type="SAM" id="MobiDB-lite"/>
    </source>
</evidence>
<dbReference type="AlphaFoldDB" id="A0A381X2Z5"/>
<feature type="region of interest" description="Disordered" evidence="1">
    <location>
        <begin position="17"/>
        <end position="40"/>
    </location>
</feature>
<name>A0A381X2Z5_9ZZZZ</name>